<reference evidence="5" key="1">
    <citation type="submission" date="2021-02" db="EMBL/GenBank/DDBJ databases">
        <authorList>
            <person name="Dougan E. K."/>
            <person name="Rhodes N."/>
            <person name="Thang M."/>
            <person name="Chan C."/>
        </authorList>
    </citation>
    <scope>NUCLEOTIDE SEQUENCE</scope>
</reference>
<proteinExistence type="inferred from homology"/>
<dbReference type="AlphaFoldDB" id="A0A812NEE8"/>
<dbReference type="PANTHER" id="PTHR20842:SF0">
    <property type="entry name" value="ALPHA-ASPARTYL DIPEPTIDASE"/>
    <property type="match status" value="1"/>
</dbReference>
<dbReference type="GO" id="GO:0006508">
    <property type="term" value="P:proteolysis"/>
    <property type="evidence" value="ECO:0007669"/>
    <property type="project" value="UniProtKB-KW"/>
</dbReference>
<organism evidence="5 6">
    <name type="scientific">Symbiodinium necroappetens</name>
    <dbReference type="NCBI Taxonomy" id="1628268"/>
    <lineage>
        <taxon>Eukaryota</taxon>
        <taxon>Sar</taxon>
        <taxon>Alveolata</taxon>
        <taxon>Dinophyceae</taxon>
        <taxon>Suessiales</taxon>
        <taxon>Symbiodiniaceae</taxon>
        <taxon>Symbiodinium</taxon>
    </lineage>
</organism>
<dbReference type="SUPFAM" id="SSF52317">
    <property type="entry name" value="Class I glutamine amidotransferase-like"/>
    <property type="match status" value="1"/>
</dbReference>
<name>A0A812NEE8_9DINO</name>
<dbReference type="Gene3D" id="3.40.50.880">
    <property type="match status" value="1"/>
</dbReference>
<evidence type="ECO:0000313" key="5">
    <source>
        <dbReference type="EMBL" id="CAE7312635.1"/>
    </source>
</evidence>
<dbReference type="InterPro" id="IPR005320">
    <property type="entry name" value="Peptidase_S51"/>
</dbReference>
<keyword evidence="3" id="KW-0378">Hydrolase</keyword>
<evidence type="ECO:0000256" key="3">
    <source>
        <dbReference type="ARBA" id="ARBA00022801"/>
    </source>
</evidence>
<evidence type="ECO:0000256" key="2">
    <source>
        <dbReference type="ARBA" id="ARBA00022670"/>
    </source>
</evidence>
<dbReference type="Pfam" id="PF03575">
    <property type="entry name" value="Peptidase_S51"/>
    <property type="match status" value="1"/>
</dbReference>
<dbReference type="PANTHER" id="PTHR20842">
    <property type="entry name" value="PROTEASE S51 ALPHA-ASPARTYL DIPEPTIDASE"/>
    <property type="match status" value="1"/>
</dbReference>
<keyword evidence="2" id="KW-0645">Protease</keyword>
<dbReference type="EMBL" id="CAJNJA010013088">
    <property type="protein sequence ID" value="CAE7312635.1"/>
    <property type="molecule type" value="Genomic_DNA"/>
</dbReference>
<dbReference type="OrthoDB" id="61042at2759"/>
<evidence type="ECO:0000256" key="4">
    <source>
        <dbReference type="ARBA" id="ARBA00022825"/>
    </source>
</evidence>
<feature type="non-terminal residue" evidence="5">
    <location>
        <position position="1"/>
    </location>
</feature>
<dbReference type="Proteomes" id="UP000601435">
    <property type="component" value="Unassembled WGS sequence"/>
</dbReference>
<accession>A0A812NEE8</accession>
<sequence length="326" mass="34607">FQRLQAKMAAVGPPCIRAVLAGAGVAMMGEAPVVNAVLQLTQKQPSEVRLLYLGTATYDIASFRQKQTGAFADRGVVINILDVACRTPTPAVVDEAINGADIILVSGGNTLFAVDRWHKAAMVEPLRRAMGRGAVLCGGSAGAGCWFDALHSDSMDPDWYRDIMLAGKGAAAEKAPGEASSTGERREWEYIRVPGLGFLPGLLCPHHDRVQSNGVLRSTDFAEMLRRHPGETGLAIDHFAALVLCDAEYQVLTLPDKPGSVMPDGANQPGQGVPGIWLKSVAADGVIQEKALPKQGPTAALLHPARAIVEDVRVEKVRAANPSHDL</sequence>
<keyword evidence="4" id="KW-0720">Serine protease</keyword>
<comment type="caution">
    <text evidence="5">The sequence shown here is derived from an EMBL/GenBank/DDBJ whole genome shotgun (WGS) entry which is preliminary data.</text>
</comment>
<evidence type="ECO:0000313" key="6">
    <source>
        <dbReference type="Proteomes" id="UP000601435"/>
    </source>
</evidence>
<keyword evidence="6" id="KW-1185">Reference proteome</keyword>
<dbReference type="InterPro" id="IPR029062">
    <property type="entry name" value="Class_I_gatase-like"/>
</dbReference>
<dbReference type="GO" id="GO:0008236">
    <property type="term" value="F:serine-type peptidase activity"/>
    <property type="evidence" value="ECO:0007669"/>
    <property type="project" value="UniProtKB-KW"/>
</dbReference>
<gene>
    <name evidence="5" type="primary">CYC1</name>
    <name evidence="5" type="ORF">SNEC2469_LOCUS7781</name>
</gene>
<evidence type="ECO:0000256" key="1">
    <source>
        <dbReference type="ARBA" id="ARBA00006534"/>
    </source>
</evidence>
<comment type="similarity">
    <text evidence="1">Belongs to the peptidase S51 family.</text>
</comment>
<protein>
    <submittedName>
        <fullName evidence="5">CYC1 protein</fullName>
    </submittedName>
</protein>